<dbReference type="GO" id="GO:0004371">
    <property type="term" value="F:glycerone kinase activity"/>
    <property type="evidence" value="ECO:0007669"/>
    <property type="project" value="InterPro"/>
</dbReference>
<accession>A0A0R2JPF7</accession>
<name>A0A0R2JPF7_9LACO</name>
<sequence>MPVTKITTKEFDQMVQAASVVLKNNADFINSLNVFPVPDGDTGTNMSLSFASGAKYVKQSNSKTIGEKASALAKGLLMGARGNSGVILSQIFRGFSKDVEGKTDLTAKELSNAITAGAKTAYKSVMKPTEGTILTVVRYAANAGQRESEKTDNVAEVMDAITKGAQDALKKTPDLLPVLKQVGVVDSGGQGLTFVFEAFADILNGRQPSNDKRSKFNVESNKMDQMVNEDHHESAQGQLDPASIVYGYCTQMTVRFGKGKEAKKSFEYDEFYNYLAPLGDSLLVINDDEVAKVHIHTEQPGKVLGWGQQFGDLINIKIDNMRAQQENIMENDEEIEEQPVDDVAAEPKDLAIVSVVAGKGLEDLFKSLGVTNIISGGQTMNPSTEDIVKSVNNSNAKQAIVLPNNKNIFLAAEQAEKLTDIPMKVVHSKTVPQGLTAMFSYNPENSLEENQAEMDDSLNTVKSGQVTAAVRDTKINGLDIKKGSFMGIVDGTIDVIGENLDDTTINMLKSMLDEDSENVTIIFGDGASQTDADKIEQAALAIDADLEIEIHEGNQPVYPLIISVE</sequence>
<dbReference type="Pfam" id="PF21645">
    <property type="entry name" value="FakA-like_M"/>
    <property type="match status" value="1"/>
</dbReference>
<dbReference type="Gene3D" id="1.25.40.340">
    <property type="match status" value="1"/>
</dbReference>
<dbReference type="PANTHER" id="PTHR33434:SF4">
    <property type="entry name" value="PHOSPHATASE PROTEIN"/>
    <property type="match status" value="1"/>
</dbReference>
<dbReference type="SUPFAM" id="SSF101473">
    <property type="entry name" value="DhaL-like"/>
    <property type="match status" value="1"/>
</dbReference>
<dbReference type="InterPro" id="IPR036117">
    <property type="entry name" value="DhaL_dom_sf"/>
</dbReference>
<dbReference type="InterPro" id="IPR019986">
    <property type="entry name" value="YloV-like"/>
</dbReference>
<keyword evidence="3" id="KW-1185">Reference proteome</keyword>
<dbReference type="Pfam" id="PF13684">
    <property type="entry name" value="FakA-like_C"/>
    <property type="match status" value="1"/>
</dbReference>
<dbReference type="InterPro" id="IPR050270">
    <property type="entry name" value="DegV_domain_contain"/>
</dbReference>
<dbReference type="OrthoDB" id="9760324at2"/>
<evidence type="ECO:0000313" key="3">
    <source>
        <dbReference type="Proteomes" id="UP000051565"/>
    </source>
</evidence>
<dbReference type="InterPro" id="IPR004007">
    <property type="entry name" value="DhaL_dom"/>
</dbReference>
<dbReference type="STRING" id="53444.AYR59_05670"/>
<feature type="domain" description="DhaL" evidence="1">
    <location>
        <begin position="9"/>
        <end position="201"/>
    </location>
</feature>
<evidence type="ECO:0000259" key="1">
    <source>
        <dbReference type="PROSITE" id="PS51480"/>
    </source>
</evidence>
<dbReference type="NCBIfam" id="TIGR03599">
    <property type="entry name" value="YloV"/>
    <property type="match status" value="1"/>
</dbReference>
<reference evidence="2 3" key="1">
    <citation type="journal article" date="2015" name="Genome Announc.">
        <title>Expanding the biotechnology potential of lactobacilli through comparative genomics of 213 strains and associated genera.</title>
        <authorList>
            <person name="Sun Z."/>
            <person name="Harris H.M."/>
            <person name="McCann A."/>
            <person name="Guo C."/>
            <person name="Argimon S."/>
            <person name="Zhang W."/>
            <person name="Yang X."/>
            <person name="Jeffery I.B."/>
            <person name="Cooney J.C."/>
            <person name="Kagawa T.F."/>
            <person name="Liu W."/>
            <person name="Song Y."/>
            <person name="Salvetti E."/>
            <person name="Wrobel A."/>
            <person name="Rasinkangas P."/>
            <person name="Parkhill J."/>
            <person name="Rea M.C."/>
            <person name="O'Sullivan O."/>
            <person name="Ritari J."/>
            <person name="Douillard F.P."/>
            <person name="Paul Ross R."/>
            <person name="Yang R."/>
            <person name="Briner A.E."/>
            <person name="Felis G.E."/>
            <person name="de Vos W.M."/>
            <person name="Barrangou R."/>
            <person name="Klaenhammer T.R."/>
            <person name="Caufield P.W."/>
            <person name="Cui Y."/>
            <person name="Zhang H."/>
            <person name="O'Toole P.W."/>
        </authorList>
    </citation>
    <scope>NUCLEOTIDE SEQUENCE [LARGE SCALE GENOMIC DNA]</scope>
    <source>
        <strain evidence="2 3">DSM 20690</strain>
    </source>
</reference>
<dbReference type="Proteomes" id="UP000051565">
    <property type="component" value="Unassembled WGS sequence"/>
</dbReference>
<organism evidence="2 3">
    <name type="scientific">Fructilactobacillus lindneri DSM 20690 = JCM 11027</name>
    <dbReference type="NCBI Taxonomy" id="1122148"/>
    <lineage>
        <taxon>Bacteria</taxon>
        <taxon>Bacillati</taxon>
        <taxon>Bacillota</taxon>
        <taxon>Bacilli</taxon>
        <taxon>Lactobacillales</taxon>
        <taxon>Lactobacillaceae</taxon>
        <taxon>Fructilactobacillus</taxon>
    </lineage>
</organism>
<dbReference type="SMART" id="SM01121">
    <property type="entry name" value="Dak1_2"/>
    <property type="match status" value="1"/>
</dbReference>
<proteinExistence type="predicted"/>
<dbReference type="EMBL" id="JQBT01000032">
    <property type="protein sequence ID" value="KRN79040.1"/>
    <property type="molecule type" value="Genomic_DNA"/>
</dbReference>
<dbReference type="PANTHER" id="PTHR33434">
    <property type="entry name" value="DEGV DOMAIN-CONTAINING PROTEIN DR_1986-RELATED"/>
    <property type="match status" value="1"/>
</dbReference>
<gene>
    <name evidence="2" type="ORF">IV52_GL000445</name>
</gene>
<dbReference type="RefSeq" id="WP_054646210.1">
    <property type="nucleotide sequence ID" value="NZ_FUXS01000001.1"/>
</dbReference>
<dbReference type="GeneID" id="61250325"/>
<protein>
    <recommendedName>
        <fullName evidence="1">DhaL domain-containing protein</fullName>
    </recommendedName>
</protein>
<dbReference type="GO" id="GO:0006071">
    <property type="term" value="P:glycerol metabolic process"/>
    <property type="evidence" value="ECO:0007669"/>
    <property type="project" value="InterPro"/>
</dbReference>
<dbReference type="PROSITE" id="PS51480">
    <property type="entry name" value="DHAL"/>
    <property type="match status" value="1"/>
</dbReference>
<dbReference type="AlphaFoldDB" id="A0A0R2JPF7"/>
<comment type="caution">
    <text evidence="2">The sequence shown here is derived from an EMBL/GenBank/DDBJ whole genome shotgun (WGS) entry which is preliminary data.</text>
</comment>
<dbReference type="SMART" id="SM01120">
    <property type="entry name" value="Dak2"/>
    <property type="match status" value="1"/>
</dbReference>
<dbReference type="InterPro" id="IPR048394">
    <property type="entry name" value="FakA-like_M"/>
</dbReference>
<dbReference type="Pfam" id="PF02734">
    <property type="entry name" value="Dak2"/>
    <property type="match status" value="1"/>
</dbReference>
<dbReference type="PATRIC" id="fig|1122148.6.peg.464"/>
<evidence type="ECO:0000313" key="2">
    <source>
        <dbReference type="EMBL" id="KRN79040.1"/>
    </source>
</evidence>
<dbReference type="InterPro" id="IPR033470">
    <property type="entry name" value="FakA-like_C"/>
</dbReference>